<feature type="region of interest" description="Disordered" evidence="2">
    <location>
        <begin position="887"/>
        <end position="952"/>
    </location>
</feature>
<feature type="compositionally biased region" description="Polar residues" evidence="2">
    <location>
        <begin position="890"/>
        <end position="900"/>
    </location>
</feature>
<dbReference type="InterPro" id="IPR036871">
    <property type="entry name" value="PX_dom_sf"/>
</dbReference>
<feature type="compositionally biased region" description="Polar residues" evidence="2">
    <location>
        <begin position="830"/>
        <end position="849"/>
    </location>
</feature>
<evidence type="ECO:0000259" key="5">
    <source>
        <dbReference type="PROSITE" id="PS50238"/>
    </source>
</evidence>
<dbReference type="CDD" id="cd06093">
    <property type="entry name" value="PX_domain"/>
    <property type="match status" value="1"/>
</dbReference>
<dbReference type="Pfam" id="PF00169">
    <property type="entry name" value="PH"/>
    <property type="match status" value="1"/>
</dbReference>
<dbReference type="InterPro" id="IPR011993">
    <property type="entry name" value="PH-like_dom_sf"/>
</dbReference>
<dbReference type="PANTHER" id="PTHR23176:SF129">
    <property type="entry name" value="RHO GTPASE ACTIVATING PROTEIN AT 16F, ISOFORM E-RELATED"/>
    <property type="match status" value="1"/>
</dbReference>
<dbReference type="STRING" id="930992.A0A0D0AD83"/>
<feature type="compositionally biased region" description="Low complexity" evidence="2">
    <location>
        <begin position="16"/>
        <end position="42"/>
    </location>
</feature>
<dbReference type="CDD" id="cd13277">
    <property type="entry name" value="PH_Bem3"/>
    <property type="match status" value="1"/>
</dbReference>
<feature type="region of interest" description="Disordered" evidence="2">
    <location>
        <begin position="1276"/>
        <end position="1296"/>
    </location>
</feature>
<dbReference type="PROSITE" id="PS50003">
    <property type="entry name" value="PH_DOMAIN"/>
    <property type="match status" value="1"/>
</dbReference>
<feature type="compositionally biased region" description="Polar residues" evidence="2">
    <location>
        <begin position="206"/>
        <end position="220"/>
    </location>
</feature>
<gene>
    <name evidence="6" type="ORF">CY34DRAFT_798582</name>
</gene>
<feature type="compositionally biased region" description="Low complexity" evidence="2">
    <location>
        <begin position="149"/>
        <end position="160"/>
    </location>
</feature>
<dbReference type="SUPFAM" id="SSF64268">
    <property type="entry name" value="PX domain"/>
    <property type="match status" value="1"/>
</dbReference>
<dbReference type="Pfam" id="PF00787">
    <property type="entry name" value="PX"/>
    <property type="match status" value="1"/>
</dbReference>
<dbReference type="GO" id="GO:0005737">
    <property type="term" value="C:cytoplasm"/>
    <property type="evidence" value="ECO:0007669"/>
    <property type="project" value="TreeGrafter"/>
</dbReference>
<dbReference type="InterPro" id="IPR050729">
    <property type="entry name" value="Rho-GAP"/>
</dbReference>
<dbReference type="SMART" id="SM00324">
    <property type="entry name" value="RhoGAP"/>
    <property type="match status" value="1"/>
</dbReference>
<dbReference type="InterPro" id="IPR000198">
    <property type="entry name" value="RhoGAP_dom"/>
</dbReference>
<feature type="compositionally biased region" description="Low complexity" evidence="2">
    <location>
        <begin position="230"/>
        <end position="257"/>
    </location>
</feature>
<feature type="region of interest" description="Disordered" evidence="2">
    <location>
        <begin position="1"/>
        <end position="44"/>
    </location>
</feature>
<dbReference type="InterPro" id="IPR001849">
    <property type="entry name" value="PH_domain"/>
</dbReference>
<feature type="region of interest" description="Disordered" evidence="2">
    <location>
        <begin position="120"/>
        <end position="300"/>
    </location>
</feature>
<dbReference type="GO" id="GO:0035091">
    <property type="term" value="F:phosphatidylinositol binding"/>
    <property type="evidence" value="ECO:0007669"/>
    <property type="project" value="InterPro"/>
</dbReference>
<feature type="domain" description="PX" evidence="4">
    <location>
        <begin position="565"/>
        <end position="681"/>
    </location>
</feature>
<feature type="region of interest" description="Disordered" evidence="2">
    <location>
        <begin position="1308"/>
        <end position="1437"/>
    </location>
</feature>
<keyword evidence="7" id="KW-1185">Reference proteome</keyword>
<evidence type="ECO:0000313" key="7">
    <source>
        <dbReference type="Proteomes" id="UP000054485"/>
    </source>
</evidence>
<feature type="region of interest" description="Disordered" evidence="2">
    <location>
        <begin position="964"/>
        <end position="1070"/>
    </location>
</feature>
<protein>
    <recommendedName>
        <fullName evidence="8">RhoGAP-domain-containing protein</fullName>
    </recommendedName>
</protein>
<dbReference type="PROSITE" id="PS50195">
    <property type="entry name" value="PX"/>
    <property type="match status" value="1"/>
</dbReference>
<dbReference type="GO" id="GO:0005096">
    <property type="term" value="F:GTPase activator activity"/>
    <property type="evidence" value="ECO:0007669"/>
    <property type="project" value="UniProtKB-KW"/>
</dbReference>
<feature type="compositionally biased region" description="Low complexity" evidence="2">
    <location>
        <begin position="1344"/>
        <end position="1354"/>
    </location>
</feature>
<evidence type="ECO:0008006" key="8">
    <source>
        <dbReference type="Google" id="ProtNLM"/>
    </source>
</evidence>
<dbReference type="Gene3D" id="1.10.555.10">
    <property type="entry name" value="Rho GTPase activation protein"/>
    <property type="match status" value="1"/>
</dbReference>
<dbReference type="Pfam" id="PF00620">
    <property type="entry name" value="RhoGAP"/>
    <property type="match status" value="1"/>
</dbReference>
<feature type="compositionally biased region" description="Low complexity" evidence="2">
    <location>
        <begin position="471"/>
        <end position="485"/>
    </location>
</feature>
<organism evidence="6 7">
    <name type="scientific">Suillus luteus UH-Slu-Lm8-n1</name>
    <dbReference type="NCBI Taxonomy" id="930992"/>
    <lineage>
        <taxon>Eukaryota</taxon>
        <taxon>Fungi</taxon>
        <taxon>Dikarya</taxon>
        <taxon>Basidiomycota</taxon>
        <taxon>Agaricomycotina</taxon>
        <taxon>Agaricomycetes</taxon>
        <taxon>Agaricomycetidae</taxon>
        <taxon>Boletales</taxon>
        <taxon>Suillineae</taxon>
        <taxon>Suillaceae</taxon>
        <taxon>Suillus</taxon>
    </lineage>
</organism>
<keyword evidence="1" id="KW-0343">GTPase activation</keyword>
<evidence type="ECO:0000313" key="6">
    <source>
        <dbReference type="EMBL" id="KIK48200.1"/>
    </source>
</evidence>
<evidence type="ECO:0000256" key="2">
    <source>
        <dbReference type="SAM" id="MobiDB-lite"/>
    </source>
</evidence>
<feature type="domain" description="PH" evidence="3">
    <location>
        <begin position="689"/>
        <end position="796"/>
    </location>
</feature>
<feature type="compositionally biased region" description="Polar residues" evidence="2">
    <location>
        <begin position="1377"/>
        <end position="1390"/>
    </location>
</feature>
<dbReference type="InParanoid" id="A0A0D0AD83"/>
<dbReference type="Proteomes" id="UP000054485">
    <property type="component" value="Unassembled WGS sequence"/>
</dbReference>
<feature type="compositionally biased region" description="Basic and acidic residues" evidence="2">
    <location>
        <begin position="984"/>
        <end position="995"/>
    </location>
</feature>
<feature type="compositionally biased region" description="Basic and acidic residues" evidence="2">
    <location>
        <begin position="132"/>
        <end position="145"/>
    </location>
</feature>
<dbReference type="PROSITE" id="PS50238">
    <property type="entry name" value="RHOGAP"/>
    <property type="match status" value="1"/>
</dbReference>
<dbReference type="Gene3D" id="2.30.29.30">
    <property type="entry name" value="Pleckstrin-homology domain (PH domain)/Phosphotyrosine-binding domain (PTB)"/>
    <property type="match status" value="1"/>
</dbReference>
<dbReference type="SMART" id="SM00233">
    <property type="entry name" value="PH"/>
    <property type="match status" value="1"/>
</dbReference>
<feature type="compositionally biased region" description="Pro residues" evidence="2">
    <location>
        <begin position="275"/>
        <end position="296"/>
    </location>
</feature>
<feature type="compositionally biased region" description="Low complexity" evidence="2">
    <location>
        <begin position="803"/>
        <end position="816"/>
    </location>
</feature>
<dbReference type="InterPro" id="IPR008936">
    <property type="entry name" value="Rho_GTPase_activation_prot"/>
</dbReference>
<accession>A0A0D0AD83</accession>
<dbReference type="Gene3D" id="3.30.1520.10">
    <property type="entry name" value="Phox-like domain"/>
    <property type="match status" value="1"/>
</dbReference>
<sequence length="1437" mass="154987">MATPVATATPTRERSSTSQSASSPMSMRPQASSSAASISASALGQTANTTTHPISLETLLATHASAPNPILAALDQVLSERNVLSTQNTQLWKLIEKQRAAYNQVLKEIERVRSERDTYKTRLQSAGMNTDLAKKEKDREKDKARSLRSSGSNATMSSMSVNGSADLRSRMVRNQLDTTSSPSRNDDRPVTPPCLPEISNRDPNLETPQTPQTTMSTRPFNSPLVVPPRGTSLSLAAASAATSSSGATSPGSTSQSSIDLERPPVSRTTESRPPLQQPSAPPPPSLQSVHLPPPVSLRPAHPARATATLQPPAPSINTLVPLYGSAVSPNSSTTSPISISNTASQTGLLSPMVDNSQHPSQASRISAVTLPDEAKLYITSMGESPLPSPSIYPHMAGFSDDVQCYTGQASPANSAPRTESPTIMLTKEQRDEVGEFLDMDDDEREDETIAKYSKTKNKPHAAVEDFPMPPSHSAIHISSSHVQSSDPALMLTPTQSNPQPSAAASTLSRAHWQPQREMLQSDDTSVVIPESPLPTSYLSPINPTSSSGTSATFRALPLLPDDLVTTRVTVSHSSVKPNDRGKEVLSFVIDVHPGHGKESWKVEKLYSDVLTLDNRMRACVGKGVGKKMAVLPEGKIWRDHAPAKSDQRKVALEVYLQSLVDLPVKNKDEIIAFFTSDIVRDTHKPVMQAGHKEGYLTKRGKNFGGWKSRYFVLQGPVLEYYESRGGAHLGSIVITSAQIGRQQRTADNDDERNYRHAFLIIEAKKAPNGSHSRHVLCAESDVERDSWVDILVRYVSGTFNEDSATSISATPSPISINVNVPPGQGLGSAQPRSSTSSTQDGPVSTPNGKRSTRTMSKDDISRGAAVPISQLVQDSTNTKLFHSAPVPLFSQDSRPHSASPTKELDLSVHHERDHYTAEENARRMLERGLPSGSSEQLSNSLPTSSPLEGSSGNLMYLRANSELGHYSDLPRGSHPKQEPFSPENKSREQRRDGKSVHPALSTIASPTAANFGDRAPSPEPSATPLKGGDRAKISAPMNGAPIPAGYKFGGKDAPSESSASSNDRREKAKSRSFWNFGRPVDKAIIHIPRAVFGVPLEESIEVAEIARLPAVIFRCIQYLEAKKADQEEGIYRLSGSSAVIKGLKDRFNAEGDVDLLASDEYWDPHAIAGLLKSFLRDLPASILTRELHLKFLAVIDFVDAQERIRELSDLIASLPIANYSLLRALTAHLILIVQNSSANKMTMRNVGIVFSPTLGIPAGVFSLMLGEFNRVFNVDSGQSDEDNLAEPSRRNSRQYSDAAADQLLGLSGRSLNAPSDETPSEDGDSISLRSESGNDTTEDATVESNLTQSSTHLSSSHHHPQDSQQSADHISLLRSEGASSEQRSRASNLAASRGLNIAVGKKGNRHSRMIGLPSSARLPVDAPSSPIPSPMHTARQS</sequence>
<feature type="compositionally biased region" description="Polar residues" evidence="2">
    <location>
        <begin position="931"/>
        <end position="952"/>
    </location>
</feature>
<dbReference type="SUPFAM" id="SSF50729">
    <property type="entry name" value="PH domain-like"/>
    <property type="match status" value="1"/>
</dbReference>
<reference evidence="7" key="2">
    <citation type="submission" date="2015-01" db="EMBL/GenBank/DDBJ databases">
        <title>Evolutionary Origins and Diversification of the Mycorrhizal Mutualists.</title>
        <authorList>
            <consortium name="DOE Joint Genome Institute"/>
            <consortium name="Mycorrhizal Genomics Consortium"/>
            <person name="Kohler A."/>
            <person name="Kuo A."/>
            <person name="Nagy L.G."/>
            <person name="Floudas D."/>
            <person name="Copeland A."/>
            <person name="Barry K.W."/>
            <person name="Cichocki N."/>
            <person name="Veneault-Fourrey C."/>
            <person name="LaButti K."/>
            <person name="Lindquist E.A."/>
            <person name="Lipzen A."/>
            <person name="Lundell T."/>
            <person name="Morin E."/>
            <person name="Murat C."/>
            <person name="Riley R."/>
            <person name="Ohm R."/>
            <person name="Sun H."/>
            <person name="Tunlid A."/>
            <person name="Henrissat B."/>
            <person name="Grigoriev I.V."/>
            <person name="Hibbett D.S."/>
            <person name="Martin F."/>
        </authorList>
    </citation>
    <scope>NUCLEOTIDE SEQUENCE [LARGE SCALE GENOMIC DNA]</scope>
    <source>
        <strain evidence="7">UH-Slu-Lm8-n1</strain>
    </source>
</reference>
<feature type="region of interest" description="Disordered" evidence="2">
    <location>
        <begin position="802"/>
        <end position="862"/>
    </location>
</feature>
<feature type="domain" description="Rho-GAP" evidence="5">
    <location>
        <begin position="1094"/>
        <end position="1285"/>
    </location>
</feature>
<dbReference type="PANTHER" id="PTHR23176">
    <property type="entry name" value="RHO/RAC/CDC GTPASE-ACTIVATING PROTEIN"/>
    <property type="match status" value="1"/>
</dbReference>
<name>A0A0D0AD83_9AGAM</name>
<dbReference type="EMBL" id="KN835140">
    <property type="protein sequence ID" value="KIK48200.1"/>
    <property type="molecule type" value="Genomic_DNA"/>
</dbReference>
<dbReference type="SUPFAM" id="SSF48350">
    <property type="entry name" value="GTPase activation domain, GAP"/>
    <property type="match status" value="1"/>
</dbReference>
<feature type="compositionally biased region" description="Polar residues" evidence="2">
    <location>
        <begin position="1"/>
        <end position="10"/>
    </location>
</feature>
<evidence type="ECO:0000259" key="3">
    <source>
        <dbReference type="PROSITE" id="PS50003"/>
    </source>
</evidence>
<dbReference type="OrthoDB" id="185175at2759"/>
<feature type="compositionally biased region" description="Basic and acidic residues" evidence="2">
    <location>
        <begin position="902"/>
        <end position="926"/>
    </location>
</feature>
<feature type="compositionally biased region" description="Polar residues" evidence="2">
    <location>
        <begin position="492"/>
        <end position="508"/>
    </location>
</feature>
<reference evidence="6 7" key="1">
    <citation type="submission" date="2014-04" db="EMBL/GenBank/DDBJ databases">
        <authorList>
            <consortium name="DOE Joint Genome Institute"/>
            <person name="Kuo A."/>
            <person name="Ruytinx J."/>
            <person name="Rineau F."/>
            <person name="Colpaert J."/>
            <person name="Kohler A."/>
            <person name="Nagy L.G."/>
            <person name="Floudas D."/>
            <person name="Copeland A."/>
            <person name="Barry K.W."/>
            <person name="Cichocki N."/>
            <person name="Veneault-Fourrey C."/>
            <person name="LaButti K."/>
            <person name="Lindquist E.A."/>
            <person name="Lipzen A."/>
            <person name="Lundell T."/>
            <person name="Morin E."/>
            <person name="Murat C."/>
            <person name="Sun H."/>
            <person name="Tunlid A."/>
            <person name="Henrissat B."/>
            <person name="Grigoriev I.V."/>
            <person name="Hibbett D.S."/>
            <person name="Martin F."/>
            <person name="Nordberg H.P."/>
            <person name="Cantor M.N."/>
            <person name="Hua S.X."/>
        </authorList>
    </citation>
    <scope>NUCLEOTIDE SEQUENCE [LARGE SCALE GENOMIC DNA]</scope>
    <source>
        <strain evidence="6 7">UH-Slu-Lm8-n1</strain>
    </source>
</reference>
<feature type="region of interest" description="Disordered" evidence="2">
    <location>
        <begin position="451"/>
        <end position="524"/>
    </location>
</feature>
<dbReference type="HOGENOM" id="CLU_001762_0_0_1"/>
<proteinExistence type="predicted"/>
<dbReference type="GO" id="GO:0007165">
    <property type="term" value="P:signal transduction"/>
    <property type="evidence" value="ECO:0007669"/>
    <property type="project" value="InterPro"/>
</dbReference>
<evidence type="ECO:0000259" key="4">
    <source>
        <dbReference type="PROSITE" id="PS50195"/>
    </source>
</evidence>
<dbReference type="InterPro" id="IPR001683">
    <property type="entry name" value="PX_dom"/>
</dbReference>
<evidence type="ECO:0000256" key="1">
    <source>
        <dbReference type="ARBA" id="ARBA00022468"/>
    </source>
</evidence>